<dbReference type="EC" id="1.14.13.9" evidence="9"/>
<keyword evidence="4 9" id="KW-0274">FAD</keyword>
<dbReference type="GO" id="GO:0006569">
    <property type="term" value="P:L-tryptophan catabolic process"/>
    <property type="evidence" value="ECO:0007669"/>
    <property type="project" value="UniProtKB-UniRule"/>
</dbReference>
<dbReference type="PANTHER" id="PTHR46028:SF2">
    <property type="entry name" value="KYNURENINE 3-MONOOXYGENASE"/>
    <property type="match status" value="1"/>
</dbReference>
<dbReference type="HAMAP" id="MF_01971">
    <property type="entry name" value="Kynurenine_monooxygenase"/>
    <property type="match status" value="1"/>
</dbReference>
<evidence type="ECO:0000259" key="10">
    <source>
        <dbReference type="Pfam" id="PF01494"/>
    </source>
</evidence>
<organism evidence="11 12">
    <name type="scientific">Owenweeksia hongkongensis (strain DSM 17368 / CIP 108786 / JCM 12287 / NRRL B-23963 / UST20020801)</name>
    <dbReference type="NCBI Taxonomy" id="926562"/>
    <lineage>
        <taxon>Bacteria</taxon>
        <taxon>Pseudomonadati</taxon>
        <taxon>Bacteroidota</taxon>
        <taxon>Flavobacteriia</taxon>
        <taxon>Flavobacteriales</taxon>
        <taxon>Owenweeksiaceae</taxon>
        <taxon>Owenweeksia</taxon>
    </lineage>
</organism>
<dbReference type="GO" id="GO:0070189">
    <property type="term" value="P:kynurenine metabolic process"/>
    <property type="evidence" value="ECO:0007669"/>
    <property type="project" value="TreeGrafter"/>
</dbReference>
<keyword evidence="2 9" id="KW-0285">Flavoprotein</keyword>
<dbReference type="eggNOG" id="COG0654">
    <property type="taxonomic scope" value="Bacteria"/>
</dbReference>
<dbReference type="Pfam" id="PF01494">
    <property type="entry name" value="FAD_binding_3"/>
    <property type="match status" value="1"/>
</dbReference>
<evidence type="ECO:0000256" key="4">
    <source>
        <dbReference type="ARBA" id="ARBA00022827"/>
    </source>
</evidence>
<evidence type="ECO:0000256" key="7">
    <source>
        <dbReference type="ARBA" id="ARBA00023033"/>
    </source>
</evidence>
<dbReference type="PRINTS" id="PR00420">
    <property type="entry name" value="RNGMNOXGNASE"/>
</dbReference>
<comment type="catalytic activity">
    <reaction evidence="8 9">
        <text>L-kynurenine + NADPH + O2 + H(+) = 3-hydroxy-L-kynurenine + NADP(+) + H2O</text>
        <dbReference type="Rhea" id="RHEA:20545"/>
        <dbReference type="ChEBI" id="CHEBI:15377"/>
        <dbReference type="ChEBI" id="CHEBI:15378"/>
        <dbReference type="ChEBI" id="CHEBI:15379"/>
        <dbReference type="ChEBI" id="CHEBI:57783"/>
        <dbReference type="ChEBI" id="CHEBI:57959"/>
        <dbReference type="ChEBI" id="CHEBI:58125"/>
        <dbReference type="ChEBI" id="CHEBI:58349"/>
        <dbReference type="EC" id="1.14.13.9"/>
    </reaction>
</comment>
<dbReference type="PROSITE" id="PS51257">
    <property type="entry name" value="PROKAR_LIPOPROTEIN"/>
    <property type="match status" value="1"/>
</dbReference>
<keyword evidence="5 9" id="KW-0521">NADP</keyword>
<evidence type="ECO:0000313" key="11">
    <source>
        <dbReference type="EMBL" id="AEV32788.1"/>
    </source>
</evidence>
<comment type="cofactor">
    <cofactor evidence="1 9">
        <name>FAD</name>
        <dbReference type="ChEBI" id="CHEBI:57692"/>
    </cofactor>
</comment>
<dbReference type="AlphaFoldDB" id="G8R173"/>
<evidence type="ECO:0000256" key="5">
    <source>
        <dbReference type="ARBA" id="ARBA00022857"/>
    </source>
</evidence>
<evidence type="ECO:0000256" key="3">
    <source>
        <dbReference type="ARBA" id="ARBA00022642"/>
    </source>
</evidence>
<dbReference type="GO" id="GO:0009435">
    <property type="term" value="P:NAD+ biosynthetic process"/>
    <property type="evidence" value="ECO:0007669"/>
    <property type="project" value="UniProtKB-UniPathway"/>
</dbReference>
<evidence type="ECO:0000256" key="6">
    <source>
        <dbReference type="ARBA" id="ARBA00023002"/>
    </source>
</evidence>
<dbReference type="HOGENOM" id="CLU_023210_0_1_10"/>
<evidence type="ECO:0000256" key="8">
    <source>
        <dbReference type="ARBA" id="ARBA00047818"/>
    </source>
</evidence>
<feature type="domain" description="FAD-binding" evidence="10">
    <location>
        <begin position="5"/>
        <end position="356"/>
    </location>
</feature>
<protein>
    <recommendedName>
        <fullName evidence="9">Kynurenine 3-monooxygenase</fullName>
        <ecNumber evidence="9">1.14.13.9</ecNumber>
    </recommendedName>
    <alternativeName>
        <fullName evidence="9">Kynurenine 3-hydroxylase</fullName>
    </alternativeName>
</protein>
<dbReference type="Proteomes" id="UP000005631">
    <property type="component" value="Chromosome"/>
</dbReference>
<dbReference type="STRING" id="926562.Oweho_1808"/>
<dbReference type="UniPathway" id="UPA00253">
    <property type="reaction ID" value="UER00328"/>
</dbReference>
<evidence type="ECO:0000313" key="12">
    <source>
        <dbReference type="Proteomes" id="UP000005631"/>
    </source>
</evidence>
<evidence type="ECO:0000256" key="9">
    <source>
        <dbReference type="HAMAP-Rule" id="MF_01971"/>
    </source>
</evidence>
<dbReference type="InterPro" id="IPR002938">
    <property type="entry name" value="FAD-bd"/>
</dbReference>
<accession>G8R173</accession>
<dbReference type="GO" id="GO:0071949">
    <property type="term" value="F:FAD binding"/>
    <property type="evidence" value="ECO:0007669"/>
    <property type="project" value="InterPro"/>
</dbReference>
<keyword evidence="12" id="KW-1185">Reference proteome</keyword>
<reference evidence="11 12" key="1">
    <citation type="journal article" date="2012" name="Stand. Genomic Sci.">
        <title>Genome sequence of the orange-pigmented seawater bacterium Owenweeksia hongkongensis type strain (UST20020801(T)).</title>
        <authorList>
            <person name="Riedel T."/>
            <person name="Held B."/>
            <person name="Nolan M."/>
            <person name="Lucas S."/>
            <person name="Lapidus A."/>
            <person name="Tice H."/>
            <person name="Del Rio T.G."/>
            <person name="Cheng J.F."/>
            <person name="Han C."/>
            <person name="Tapia R."/>
            <person name="Goodwin L.A."/>
            <person name="Pitluck S."/>
            <person name="Liolios K."/>
            <person name="Mavromatis K."/>
            <person name="Pagani I."/>
            <person name="Ivanova N."/>
            <person name="Mikhailova N."/>
            <person name="Pati A."/>
            <person name="Chen A."/>
            <person name="Palaniappan K."/>
            <person name="Rohde M."/>
            <person name="Tindall B.J."/>
            <person name="Detter J.C."/>
            <person name="Goker M."/>
            <person name="Woyke T."/>
            <person name="Bristow J."/>
            <person name="Eisen J.A."/>
            <person name="Markowitz V."/>
            <person name="Hugenholtz P."/>
            <person name="Klenk H.P."/>
            <person name="Kyrpides N.C."/>
        </authorList>
    </citation>
    <scope>NUCLEOTIDE SEQUENCE</scope>
    <source>
        <strain evidence="12">DSM 17368 / JCM 12287 / NRRL B-23963</strain>
    </source>
</reference>
<dbReference type="SUPFAM" id="SSF51905">
    <property type="entry name" value="FAD/NAD(P)-binding domain"/>
    <property type="match status" value="1"/>
</dbReference>
<comment type="pathway">
    <text evidence="9">Cofactor biosynthesis; NAD(+) biosynthesis; quinolinate from L-kynurenine: step 1/3.</text>
</comment>
<dbReference type="EMBL" id="CP003156">
    <property type="protein sequence ID" value="AEV32788.1"/>
    <property type="molecule type" value="Genomic_DNA"/>
</dbReference>
<proteinExistence type="inferred from homology"/>
<dbReference type="RefSeq" id="WP_014202144.1">
    <property type="nucleotide sequence ID" value="NC_016599.1"/>
</dbReference>
<comment type="similarity">
    <text evidence="9">Belongs to the aromatic-ring hydroxylase family. KMO subfamily.</text>
</comment>
<dbReference type="PATRIC" id="fig|926562.3.peg.1811"/>
<dbReference type="FunFam" id="3.50.50.60:FF:000185">
    <property type="entry name" value="Kynurenine 3-monooxygenase"/>
    <property type="match status" value="1"/>
</dbReference>
<dbReference type="KEGG" id="oho:Oweho_1808"/>
<sequence>MENKKVTIAGAGLVGSLLACYMAKKGHDVKVYERRPDMRKTTIDGGRSINLALSNRGWKALEGVGVADEVRKMAIPMYGRVMHSREGELTNQPYGLNGEAIYSVSRGGLNALLMDEAEKHSNVSIDFDQQCTRVNLETAEASFKSYSTKEITKVEGDLLFGTDGAFSAVRSSMVKTDRFNYSQQYIEHGYKELSIPANADGTHKMEKEALHIWPRGSYMLIALPNPDGSFTCTLFFANEGETSFETVNTLEKARAFFKEHFADALELMTNFDEEWENNPVSSLVIIRCFPWSKNGKVALLGDASHAIVPFYGQGMNSGFEDCTVLEEIMSQHGDDWNTILKEFETQRKPDADAIADLAMRNFVEMRDLTGNADFLLRKKIEAKFSRNNPGKWIPLYSMVTFSDIRYSDALKEGQRQDRIMEEVMAMPDIHQNWEDPKVETKILELLGKY</sequence>
<comment type="function">
    <text evidence="9">Catalyzes the hydroxylation of L-kynurenine (L-Kyn) to form 3-hydroxy-L-kynurenine (L-3OHKyn). Required for synthesis of quinolinic acid.</text>
</comment>
<name>G8R173_OWEHD</name>
<dbReference type="PANTHER" id="PTHR46028">
    <property type="entry name" value="KYNURENINE 3-MONOOXYGENASE"/>
    <property type="match status" value="1"/>
</dbReference>
<dbReference type="GO" id="GO:0019805">
    <property type="term" value="P:quinolinate biosynthetic process"/>
    <property type="evidence" value="ECO:0007669"/>
    <property type="project" value="UniProtKB-UniRule"/>
</dbReference>
<keyword evidence="6 9" id="KW-0560">Oxidoreductase</keyword>
<gene>
    <name evidence="9" type="primary">kmo</name>
    <name evidence="11" type="ordered locus">Oweho_1808</name>
</gene>
<dbReference type="GO" id="GO:0043420">
    <property type="term" value="P:anthranilate metabolic process"/>
    <property type="evidence" value="ECO:0007669"/>
    <property type="project" value="UniProtKB-UniRule"/>
</dbReference>
<dbReference type="OrthoDB" id="9766816at2"/>
<dbReference type="GO" id="GO:0004502">
    <property type="term" value="F:kynurenine 3-monooxygenase activity"/>
    <property type="evidence" value="ECO:0007669"/>
    <property type="project" value="UniProtKB-UniRule"/>
</dbReference>
<evidence type="ECO:0000256" key="1">
    <source>
        <dbReference type="ARBA" id="ARBA00001974"/>
    </source>
</evidence>
<dbReference type="Gene3D" id="3.50.50.60">
    <property type="entry name" value="FAD/NAD(P)-binding domain"/>
    <property type="match status" value="1"/>
</dbReference>
<keyword evidence="7 9" id="KW-0503">Monooxygenase</keyword>
<dbReference type="InterPro" id="IPR027545">
    <property type="entry name" value="Kynurenine_monooxygenase"/>
</dbReference>
<keyword evidence="3 9" id="KW-0662">Pyridine nucleotide biosynthesis</keyword>
<dbReference type="InterPro" id="IPR036188">
    <property type="entry name" value="FAD/NAD-bd_sf"/>
</dbReference>
<evidence type="ECO:0000256" key="2">
    <source>
        <dbReference type="ARBA" id="ARBA00022630"/>
    </source>
</evidence>